<evidence type="ECO:0000313" key="3">
    <source>
        <dbReference type="Proteomes" id="UP001174694"/>
    </source>
</evidence>
<reference evidence="2" key="1">
    <citation type="submission" date="2022-07" db="EMBL/GenBank/DDBJ databases">
        <title>Fungi with potential for degradation of polypropylene.</title>
        <authorList>
            <person name="Gostincar C."/>
        </authorList>
    </citation>
    <scope>NUCLEOTIDE SEQUENCE</scope>
    <source>
        <strain evidence="2">EXF-13308</strain>
    </source>
</reference>
<comment type="caution">
    <text evidence="2">The sequence shown here is derived from an EMBL/GenBank/DDBJ whole genome shotgun (WGS) entry which is preliminary data.</text>
</comment>
<proteinExistence type="predicted"/>
<dbReference type="Gene3D" id="3.90.1200.10">
    <property type="match status" value="1"/>
</dbReference>
<dbReference type="Pfam" id="PF01636">
    <property type="entry name" value="APH"/>
    <property type="match status" value="1"/>
</dbReference>
<name>A0AA38VMJ7_9PEZI</name>
<keyword evidence="3" id="KW-1185">Reference proteome</keyword>
<gene>
    <name evidence="2" type="ORF">NKR23_g7728</name>
</gene>
<dbReference type="PANTHER" id="PTHR21310:SF39">
    <property type="entry name" value="AMINOGLYCOSIDE PHOSPHOTRANSFERASE DOMAIN-CONTAINING PROTEIN"/>
    <property type="match status" value="1"/>
</dbReference>
<sequence>MAPGHEGEAAAEEASDPVDSLPDAELADYIARLRESKAGSAHVIAISGSYVTKRYTEDQLEDVNLAIAKAKALNIRTPCIKRVVKGSVYVECIQDRIYGPTLLDAWTSLGWFTTLRLAFQVRGMVRRMRTATSPTAGSLGTGLCRSIWLEDRYGIPTRALSSTIASVVNFWWNLVSFRREAGKSPEEHRQSCEGPTRPEEGGLVFTHHDLAPRNMILEDSTKNLWLVDWDEAGWYPRYFEHAGMRNFIIPEHWGRFDRLRWDLFAWIATGWYRRESRMLAEVQRKATRFPAARRFNIMAGATPSIWPVDD</sequence>
<dbReference type="InterPro" id="IPR002575">
    <property type="entry name" value="Aminoglycoside_PTrfase"/>
</dbReference>
<dbReference type="Proteomes" id="UP001174694">
    <property type="component" value="Unassembled WGS sequence"/>
</dbReference>
<dbReference type="InterPro" id="IPR011009">
    <property type="entry name" value="Kinase-like_dom_sf"/>
</dbReference>
<dbReference type="PANTHER" id="PTHR21310">
    <property type="entry name" value="AMINOGLYCOSIDE PHOSPHOTRANSFERASE-RELATED-RELATED"/>
    <property type="match status" value="1"/>
</dbReference>
<keyword evidence="2" id="KW-0418">Kinase</keyword>
<organism evidence="2 3">
    <name type="scientific">Pleurostoma richardsiae</name>
    <dbReference type="NCBI Taxonomy" id="41990"/>
    <lineage>
        <taxon>Eukaryota</taxon>
        <taxon>Fungi</taxon>
        <taxon>Dikarya</taxon>
        <taxon>Ascomycota</taxon>
        <taxon>Pezizomycotina</taxon>
        <taxon>Sordariomycetes</taxon>
        <taxon>Sordariomycetidae</taxon>
        <taxon>Calosphaeriales</taxon>
        <taxon>Pleurostomataceae</taxon>
        <taxon>Pleurostoma</taxon>
    </lineage>
</organism>
<keyword evidence="2" id="KW-0808">Transferase</keyword>
<dbReference type="GO" id="GO:0016301">
    <property type="term" value="F:kinase activity"/>
    <property type="evidence" value="ECO:0007669"/>
    <property type="project" value="UniProtKB-KW"/>
</dbReference>
<accession>A0AA38VMJ7</accession>
<dbReference type="InterPro" id="IPR051678">
    <property type="entry name" value="AGP_Transferase"/>
</dbReference>
<dbReference type="SUPFAM" id="SSF56112">
    <property type="entry name" value="Protein kinase-like (PK-like)"/>
    <property type="match status" value="1"/>
</dbReference>
<dbReference type="EMBL" id="JANBVO010000025">
    <property type="protein sequence ID" value="KAJ9141808.1"/>
    <property type="molecule type" value="Genomic_DNA"/>
</dbReference>
<feature type="domain" description="Aminoglycoside phosphotransferase" evidence="1">
    <location>
        <begin position="195"/>
        <end position="261"/>
    </location>
</feature>
<dbReference type="AlphaFoldDB" id="A0AA38VMJ7"/>
<protein>
    <submittedName>
        <fullName evidence="2">Protein kinase-like domain protein</fullName>
    </submittedName>
</protein>
<evidence type="ECO:0000313" key="2">
    <source>
        <dbReference type="EMBL" id="KAJ9141808.1"/>
    </source>
</evidence>
<evidence type="ECO:0000259" key="1">
    <source>
        <dbReference type="Pfam" id="PF01636"/>
    </source>
</evidence>